<evidence type="ECO:0000313" key="2">
    <source>
        <dbReference type="Proteomes" id="UP000218831"/>
    </source>
</evidence>
<organism evidence="1 2">
    <name type="scientific">Fodinibius salipaludis</name>
    <dbReference type="NCBI Taxonomy" id="2032627"/>
    <lineage>
        <taxon>Bacteria</taxon>
        <taxon>Pseudomonadati</taxon>
        <taxon>Balneolota</taxon>
        <taxon>Balneolia</taxon>
        <taxon>Balneolales</taxon>
        <taxon>Balneolaceae</taxon>
        <taxon>Fodinibius</taxon>
    </lineage>
</organism>
<sequence>MSEIQAYSIFYENYKNDSFEEAIKFGRWMWQGMPETIEGYSRFDLKRNIGRLVTSYNEMAQKQEDPSLKEAYVDTALLIFDRAFEKFSDDKDAKYDWYIKRGRLLQTHSDNVDNASMRAAENYYKAFQLKPEELTKRSKGYYIQRILNEFSSGGKKDEALAVMKKAEPHASQELLNSFSNVREELFDSPEEQIEFLESELESSPEDEEALTKLRDVYQEQEMAAEAREVSQKLYELNPNFENIMAVAEAAKNNANYDSAIQYFKEAMDKASTDKEKADIALNISEAYLNQDQLQSARKFARQAINNNNSWGDPYIQIADIYARAVNQCTGDRKLTPEDKAVYWLVLDYLDKAKQVDPNTSNEVDRKYQSYKPVTPSKSEKFFWKPPLEEGESFEINSSLMECYVWINETTTVR</sequence>
<accession>A0A2A2GDH9</accession>
<comment type="caution">
    <text evidence="1">The sequence shown here is derived from an EMBL/GenBank/DDBJ whole genome shotgun (WGS) entry which is preliminary data.</text>
</comment>
<dbReference type="Gene3D" id="1.25.40.10">
    <property type="entry name" value="Tetratricopeptide repeat domain"/>
    <property type="match status" value="2"/>
</dbReference>
<protein>
    <recommendedName>
        <fullName evidence="3">Tetratricopeptide repeat protein</fullName>
    </recommendedName>
</protein>
<reference evidence="1 2" key="1">
    <citation type="submission" date="2017-08" db="EMBL/GenBank/DDBJ databases">
        <title>Aliifodinibius alkalisoli sp. nov., isolated from saline alkaline soil.</title>
        <authorList>
            <person name="Liu D."/>
            <person name="Zhang G."/>
        </authorList>
    </citation>
    <scope>NUCLEOTIDE SEQUENCE [LARGE SCALE GENOMIC DNA]</scope>
    <source>
        <strain evidence="1 2">WN023</strain>
    </source>
</reference>
<dbReference type="InterPro" id="IPR011990">
    <property type="entry name" value="TPR-like_helical_dom_sf"/>
</dbReference>
<dbReference type="AlphaFoldDB" id="A0A2A2GDH9"/>
<dbReference type="EMBL" id="NSKE01000003">
    <property type="protein sequence ID" value="PAU94832.1"/>
    <property type="molecule type" value="Genomic_DNA"/>
</dbReference>
<name>A0A2A2GDH9_9BACT</name>
<gene>
    <name evidence="1" type="ORF">CK503_05000</name>
</gene>
<evidence type="ECO:0008006" key="3">
    <source>
        <dbReference type="Google" id="ProtNLM"/>
    </source>
</evidence>
<dbReference type="Proteomes" id="UP000218831">
    <property type="component" value="Unassembled WGS sequence"/>
</dbReference>
<dbReference type="SUPFAM" id="SSF48452">
    <property type="entry name" value="TPR-like"/>
    <property type="match status" value="2"/>
</dbReference>
<keyword evidence="2" id="KW-1185">Reference proteome</keyword>
<evidence type="ECO:0000313" key="1">
    <source>
        <dbReference type="EMBL" id="PAU94832.1"/>
    </source>
</evidence>
<proteinExistence type="predicted"/>